<dbReference type="AlphaFoldDB" id="A0A2K3QDC6"/>
<evidence type="ECO:0000313" key="1">
    <source>
        <dbReference type="EMBL" id="PNY25536.1"/>
    </source>
</evidence>
<reference evidence="1 2" key="1">
    <citation type="submission" date="2017-08" db="EMBL/GenBank/DDBJ databases">
        <title>Harnessing the power of phylogenomics to disentangle the directionality and signatures of interkingdom host jumping in the parasitic fungal genus Tolypocladium.</title>
        <authorList>
            <person name="Quandt C.A."/>
            <person name="Patterson W."/>
            <person name="Spatafora J.W."/>
        </authorList>
    </citation>
    <scope>NUCLEOTIDE SEQUENCE [LARGE SCALE GENOMIC DNA]</scope>
    <source>
        <strain evidence="1 2">CBS 113982</strain>
    </source>
</reference>
<accession>A0A2K3QDC6</accession>
<organism evidence="1 2">
    <name type="scientific">Tolypocladium capitatum</name>
    <dbReference type="NCBI Taxonomy" id="45235"/>
    <lineage>
        <taxon>Eukaryota</taxon>
        <taxon>Fungi</taxon>
        <taxon>Dikarya</taxon>
        <taxon>Ascomycota</taxon>
        <taxon>Pezizomycotina</taxon>
        <taxon>Sordariomycetes</taxon>
        <taxon>Hypocreomycetidae</taxon>
        <taxon>Hypocreales</taxon>
        <taxon>Ophiocordycipitaceae</taxon>
        <taxon>Tolypocladium</taxon>
    </lineage>
</organism>
<sequence length="81" mass="8130">MASWPAAGARADENEMNALTGAFAPMVRVVDGLKAHDTATNAICPGGVTTSLIIAGSANIIAGEGAIVKNALYSGEHHEPG</sequence>
<dbReference type="EMBL" id="NRSZ01000726">
    <property type="protein sequence ID" value="PNY25536.1"/>
    <property type="molecule type" value="Genomic_DNA"/>
</dbReference>
<dbReference type="STRING" id="45235.A0A2K3QDC6"/>
<keyword evidence="2" id="KW-1185">Reference proteome</keyword>
<dbReference type="OrthoDB" id="4831549at2759"/>
<protein>
    <submittedName>
        <fullName evidence="1">Uncharacterized protein</fullName>
    </submittedName>
</protein>
<dbReference type="Gene3D" id="3.20.20.140">
    <property type="entry name" value="Metal-dependent hydrolases"/>
    <property type="match status" value="1"/>
</dbReference>
<dbReference type="Proteomes" id="UP000236621">
    <property type="component" value="Unassembled WGS sequence"/>
</dbReference>
<gene>
    <name evidence="1" type="ORF">TCAP_04525</name>
</gene>
<proteinExistence type="predicted"/>
<evidence type="ECO:0000313" key="2">
    <source>
        <dbReference type="Proteomes" id="UP000236621"/>
    </source>
</evidence>
<name>A0A2K3QDC6_9HYPO</name>
<comment type="caution">
    <text evidence="1">The sequence shown here is derived from an EMBL/GenBank/DDBJ whole genome shotgun (WGS) entry which is preliminary data.</text>
</comment>